<gene>
    <name evidence="3" type="ORF">ING2E5A_2887</name>
</gene>
<feature type="signal peptide" evidence="1">
    <location>
        <begin position="1"/>
        <end position="22"/>
    </location>
</feature>
<feature type="domain" description="3-keto-alpha-glucoside-1,2-lyase/3-keto-2-hydroxy-glucal hydratase" evidence="2">
    <location>
        <begin position="41"/>
        <end position="246"/>
    </location>
</feature>
<evidence type="ECO:0000259" key="2">
    <source>
        <dbReference type="Pfam" id="PF06439"/>
    </source>
</evidence>
<protein>
    <recommendedName>
        <fullName evidence="2">3-keto-alpha-glucoside-1,2-lyase/3-keto-2-hydroxy-glucal hydratase domain-containing protein</fullName>
    </recommendedName>
</protein>
<reference evidence="3 4" key="1">
    <citation type="submission" date="2016-08" db="EMBL/GenBank/DDBJ databases">
        <authorList>
            <person name="Seilhamer J.J."/>
        </authorList>
    </citation>
    <scope>NUCLEOTIDE SEQUENCE [LARGE SCALE GENOMIC DNA]</scope>
    <source>
        <strain evidence="3">ING2-E5A</strain>
    </source>
</reference>
<dbReference type="Proteomes" id="UP000178485">
    <property type="component" value="Chromosome i"/>
</dbReference>
<evidence type="ECO:0000256" key="1">
    <source>
        <dbReference type="SAM" id="SignalP"/>
    </source>
</evidence>
<name>A0A1G4GAU9_9BACT</name>
<keyword evidence="1" id="KW-0732">Signal</keyword>
<keyword evidence="4" id="KW-1185">Reference proteome</keyword>
<dbReference type="GO" id="GO:0016787">
    <property type="term" value="F:hydrolase activity"/>
    <property type="evidence" value="ECO:0007669"/>
    <property type="project" value="InterPro"/>
</dbReference>
<sequence length="248" mass="29181">MKTIHLFFFSAMISCFCLQVTAKESYKSPIAGNEDLMARSQWQPLFKTAKDTVHWTSIRDTPFPNEGWVVKKKELVLLPGRKGGDIITKRKYRDFEFTLEFKMTRLVNSGVKYFVNQIENNQNGRMEWIGFEYQIIDDFHQDEIQGFDDEKGSTAALYLLYAPNENKKLKPLGKWNSLKIKVEGNKVEHWLNGELVVIMDIDSQDFKDRVEETKFRNYDDFGKKREGHILLQDHGDQVHYRNIMIKEL</sequence>
<dbReference type="InterPro" id="IPR010496">
    <property type="entry name" value="AL/BT2_dom"/>
</dbReference>
<evidence type="ECO:0000313" key="4">
    <source>
        <dbReference type="Proteomes" id="UP000178485"/>
    </source>
</evidence>
<proteinExistence type="predicted"/>
<dbReference type="EMBL" id="LT608328">
    <property type="protein sequence ID" value="SCM59682.1"/>
    <property type="molecule type" value="Genomic_DNA"/>
</dbReference>
<dbReference type="KEGG" id="pmuc:ING2E5A_2887"/>
<dbReference type="AlphaFoldDB" id="A0A1G4GAU9"/>
<accession>A0A1G4GAU9</accession>
<dbReference type="Pfam" id="PF06439">
    <property type="entry name" value="3keto-disac_hyd"/>
    <property type="match status" value="1"/>
</dbReference>
<organism evidence="3 4">
    <name type="scientific">Petrimonas mucosa</name>
    <dbReference type="NCBI Taxonomy" id="1642646"/>
    <lineage>
        <taxon>Bacteria</taxon>
        <taxon>Pseudomonadati</taxon>
        <taxon>Bacteroidota</taxon>
        <taxon>Bacteroidia</taxon>
        <taxon>Bacteroidales</taxon>
        <taxon>Dysgonomonadaceae</taxon>
        <taxon>Petrimonas</taxon>
    </lineage>
</organism>
<dbReference type="PROSITE" id="PS51257">
    <property type="entry name" value="PROKAR_LIPOPROTEIN"/>
    <property type="match status" value="1"/>
</dbReference>
<evidence type="ECO:0000313" key="3">
    <source>
        <dbReference type="EMBL" id="SCM59682.1"/>
    </source>
</evidence>
<feature type="chain" id="PRO_5009604045" description="3-keto-alpha-glucoside-1,2-lyase/3-keto-2-hydroxy-glucal hydratase domain-containing protein" evidence="1">
    <location>
        <begin position="23"/>
        <end position="248"/>
    </location>
</feature>
<dbReference type="RefSeq" id="WP_083373367.1">
    <property type="nucleotide sequence ID" value="NZ_LT608328.1"/>
</dbReference>
<dbReference type="STRING" id="1642646.ING2E5A_2887"/>
<dbReference type="Gene3D" id="2.60.120.560">
    <property type="entry name" value="Exo-inulinase, domain 1"/>
    <property type="match status" value="1"/>
</dbReference>